<keyword evidence="1" id="KW-0889">Transcription antitermination</keyword>
<dbReference type="Pfam" id="PF02357">
    <property type="entry name" value="NusG"/>
    <property type="match status" value="1"/>
</dbReference>
<dbReference type="SUPFAM" id="SSF82679">
    <property type="entry name" value="N-utilization substance G protein NusG, N-terminal domain"/>
    <property type="match status" value="1"/>
</dbReference>
<evidence type="ECO:0000313" key="6">
    <source>
        <dbReference type="Proteomes" id="UP000280091"/>
    </source>
</evidence>
<evidence type="ECO:0000313" key="5">
    <source>
        <dbReference type="EMBL" id="RKS89760.1"/>
    </source>
</evidence>
<dbReference type="NCBIfam" id="NF033644">
    <property type="entry name" value="antiterm_UpxY"/>
    <property type="match status" value="1"/>
</dbReference>
<gene>
    <name evidence="5" type="ORF">BC952_2938</name>
</gene>
<dbReference type="EMBL" id="RBXA01000005">
    <property type="protein sequence ID" value="RKS89760.1"/>
    <property type="molecule type" value="Genomic_DNA"/>
</dbReference>
<evidence type="ECO:0000256" key="3">
    <source>
        <dbReference type="ARBA" id="ARBA00023163"/>
    </source>
</evidence>
<feature type="domain" description="NusG-like N-terminal" evidence="4">
    <location>
        <begin position="67"/>
        <end position="164"/>
    </location>
</feature>
<dbReference type="InterPro" id="IPR036735">
    <property type="entry name" value="NGN_dom_sf"/>
</dbReference>
<protein>
    <submittedName>
        <fullName evidence="5">Transcription antitermination factor NusG</fullName>
    </submittedName>
</protein>
<evidence type="ECO:0000256" key="1">
    <source>
        <dbReference type="ARBA" id="ARBA00022814"/>
    </source>
</evidence>
<comment type="caution">
    <text evidence="5">The sequence shown here is derived from an EMBL/GenBank/DDBJ whole genome shotgun (WGS) entry which is preliminary data.</text>
</comment>
<keyword evidence="6" id="KW-1185">Reference proteome</keyword>
<dbReference type="PANTHER" id="PTHR30265:SF4">
    <property type="entry name" value="KOW MOTIF FAMILY PROTEIN, EXPRESSED"/>
    <property type="match status" value="1"/>
</dbReference>
<proteinExistence type="predicted"/>
<dbReference type="AlphaFoldDB" id="A0A495RQX7"/>
<dbReference type="GO" id="GO:0031564">
    <property type="term" value="P:transcription antitermination"/>
    <property type="evidence" value="ECO:0007669"/>
    <property type="project" value="UniProtKB-KW"/>
</dbReference>
<dbReference type="InterPro" id="IPR006645">
    <property type="entry name" value="NGN-like_dom"/>
</dbReference>
<organism evidence="5 6">
    <name type="scientific">Flavobacterium limicola</name>
    <dbReference type="NCBI Taxonomy" id="180441"/>
    <lineage>
        <taxon>Bacteria</taxon>
        <taxon>Pseudomonadati</taxon>
        <taxon>Bacteroidota</taxon>
        <taxon>Flavobacteriia</taxon>
        <taxon>Flavobacteriales</taxon>
        <taxon>Flavobacteriaceae</taxon>
        <taxon>Flavobacterium</taxon>
    </lineage>
</organism>
<reference evidence="5 6" key="1">
    <citation type="submission" date="2018-10" db="EMBL/GenBank/DDBJ databases">
        <title>Genomic Encyclopedia of Archaeal and Bacterial Type Strains, Phase II (KMG-II): from individual species to whole genera.</title>
        <authorList>
            <person name="Goeker M."/>
        </authorList>
    </citation>
    <scope>NUCLEOTIDE SEQUENCE [LARGE SCALE GENOMIC DNA]</scope>
    <source>
        <strain evidence="5 6">DSM 15094</strain>
    </source>
</reference>
<name>A0A495RQX7_9FLAO</name>
<dbReference type="CDD" id="cd09895">
    <property type="entry name" value="NGN_SP_UpxY"/>
    <property type="match status" value="1"/>
</dbReference>
<keyword evidence="2" id="KW-0805">Transcription regulation</keyword>
<evidence type="ECO:0000259" key="4">
    <source>
        <dbReference type="SMART" id="SM00738"/>
    </source>
</evidence>
<dbReference type="Proteomes" id="UP000280091">
    <property type="component" value="Unassembled WGS sequence"/>
</dbReference>
<sequence>MRRVFLRMFTGIISILFIHRCRYFIRLLTEYFVVLDVIKDLEIVLEEFKCSSCEISTRKTINQYWKNMNWYVVYTKPKWEKKVAERLNEMGVVAYCPLIAKISQWSDRKKKVLVPLFNSYIFVQVSDKDRNRVFEVPGAIRYLFWLGKPALVKDFEIEAIQNWLSAPETFEIAIDTWRKGDKIVLESGPFIDQEAIVQEVKQRHYLLVLESLGCVLKVEKKQL</sequence>
<evidence type="ECO:0000256" key="2">
    <source>
        <dbReference type="ARBA" id="ARBA00023015"/>
    </source>
</evidence>
<dbReference type="SMART" id="SM00738">
    <property type="entry name" value="NGN"/>
    <property type="match status" value="1"/>
</dbReference>
<dbReference type="Gene3D" id="3.30.70.940">
    <property type="entry name" value="NusG, N-terminal domain"/>
    <property type="match status" value="1"/>
</dbReference>
<dbReference type="InterPro" id="IPR043425">
    <property type="entry name" value="NusG-like"/>
</dbReference>
<dbReference type="PANTHER" id="PTHR30265">
    <property type="entry name" value="RHO-INTERACTING TRANSCRIPTION TERMINATION FACTOR NUSG"/>
    <property type="match status" value="1"/>
</dbReference>
<accession>A0A495RQX7</accession>
<dbReference type="GO" id="GO:0006354">
    <property type="term" value="P:DNA-templated transcription elongation"/>
    <property type="evidence" value="ECO:0007669"/>
    <property type="project" value="InterPro"/>
</dbReference>
<keyword evidence="3" id="KW-0804">Transcription</keyword>